<dbReference type="Proteomes" id="UP000218334">
    <property type="component" value="Unassembled WGS sequence"/>
</dbReference>
<keyword evidence="3" id="KW-1185">Reference proteome</keyword>
<proteinExistence type="predicted"/>
<dbReference type="AlphaFoldDB" id="A0A2H3AP73"/>
<evidence type="ECO:0000313" key="2">
    <source>
        <dbReference type="EMBL" id="PBK58564.1"/>
    </source>
</evidence>
<evidence type="ECO:0000256" key="1">
    <source>
        <dbReference type="SAM" id="MobiDB-lite"/>
    </source>
</evidence>
<organism evidence="2 3">
    <name type="scientific">Armillaria solidipes</name>
    <dbReference type="NCBI Taxonomy" id="1076256"/>
    <lineage>
        <taxon>Eukaryota</taxon>
        <taxon>Fungi</taxon>
        <taxon>Dikarya</taxon>
        <taxon>Basidiomycota</taxon>
        <taxon>Agaricomycotina</taxon>
        <taxon>Agaricomycetes</taxon>
        <taxon>Agaricomycetidae</taxon>
        <taxon>Agaricales</taxon>
        <taxon>Marasmiineae</taxon>
        <taxon>Physalacriaceae</taxon>
        <taxon>Armillaria</taxon>
    </lineage>
</organism>
<name>A0A2H3AP73_9AGAR</name>
<feature type="region of interest" description="Disordered" evidence="1">
    <location>
        <begin position="321"/>
        <end position="342"/>
    </location>
</feature>
<dbReference type="EMBL" id="KZ293536">
    <property type="protein sequence ID" value="PBK58564.1"/>
    <property type="molecule type" value="Genomic_DNA"/>
</dbReference>
<reference evidence="3" key="1">
    <citation type="journal article" date="2017" name="Nat. Ecol. Evol.">
        <title>Genome expansion and lineage-specific genetic innovations in the forest pathogenic fungi Armillaria.</title>
        <authorList>
            <person name="Sipos G."/>
            <person name="Prasanna A.N."/>
            <person name="Walter M.C."/>
            <person name="O'Connor E."/>
            <person name="Balint B."/>
            <person name="Krizsan K."/>
            <person name="Kiss B."/>
            <person name="Hess J."/>
            <person name="Varga T."/>
            <person name="Slot J."/>
            <person name="Riley R."/>
            <person name="Boka B."/>
            <person name="Rigling D."/>
            <person name="Barry K."/>
            <person name="Lee J."/>
            <person name="Mihaltcheva S."/>
            <person name="LaButti K."/>
            <person name="Lipzen A."/>
            <person name="Waldron R."/>
            <person name="Moloney N.M."/>
            <person name="Sperisen C."/>
            <person name="Kredics L."/>
            <person name="Vagvoelgyi C."/>
            <person name="Patrignani A."/>
            <person name="Fitzpatrick D."/>
            <person name="Nagy I."/>
            <person name="Doyle S."/>
            <person name="Anderson J.B."/>
            <person name="Grigoriev I.V."/>
            <person name="Gueldener U."/>
            <person name="Muensterkoetter M."/>
            <person name="Nagy L.G."/>
        </authorList>
    </citation>
    <scope>NUCLEOTIDE SEQUENCE [LARGE SCALE GENOMIC DNA]</scope>
    <source>
        <strain evidence="3">28-4</strain>
    </source>
</reference>
<accession>A0A2H3AP73</accession>
<protein>
    <submittedName>
        <fullName evidence="2">Uncharacterized protein</fullName>
    </submittedName>
</protein>
<evidence type="ECO:0000313" key="3">
    <source>
        <dbReference type="Proteomes" id="UP000218334"/>
    </source>
</evidence>
<gene>
    <name evidence="2" type="ORF">ARMSODRAFT_983756</name>
</gene>
<sequence length="342" mass="38340">MKSPKYFINTRFLTGGLMNPEIQYSPSHTWDKRGLAEAASLLYYSGNPVICQSTFLSPNRRTTNHPLAPAVRDAESRLYRITLTAGRPIGKGEYERRAKAEALFTKLLPGLELSEIHIKDDGWIRRTRALTGWQAPFNVLFKVGFNSTSIKTAPSSIHIFIERAGRREEKRNHRGGGHIQSLQARLRRVLQASKTEKGANPPRQLSILNKDFVRDIAGGHPFLKGTYDYTCDTDSVKGSRKAYRWTGVALQVNINLGSNGKERSGPRDYGITGDPEVFLGTVSHHCSGQTGWSQYTSFCDVEGGTSSKGMELQLERAIQSHHEGDVLHQQKKWQDGTKRPFK</sequence>